<feature type="domain" description="RGS" evidence="2">
    <location>
        <begin position="105"/>
        <end position="218"/>
    </location>
</feature>
<protein>
    <submittedName>
        <fullName evidence="4">RGS domain-containing protein</fullName>
    </submittedName>
</protein>
<keyword evidence="3" id="KW-1185">Reference proteome</keyword>
<dbReference type="InterPro" id="IPR036305">
    <property type="entry name" value="RGS_sf"/>
</dbReference>
<dbReference type="PANTHER" id="PTHR10845:SF235">
    <property type="entry name" value="REGULATOR OF G-PROTEIN SIGNALING RGS-3"/>
    <property type="match status" value="1"/>
</dbReference>
<dbReference type="CDD" id="cd07440">
    <property type="entry name" value="RGS"/>
    <property type="match status" value="2"/>
</dbReference>
<feature type="domain" description="RGS" evidence="2">
    <location>
        <begin position="233"/>
        <end position="352"/>
    </location>
</feature>
<evidence type="ECO:0000259" key="2">
    <source>
        <dbReference type="PROSITE" id="PS50132"/>
    </source>
</evidence>
<evidence type="ECO:0000313" key="3">
    <source>
        <dbReference type="Proteomes" id="UP000095287"/>
    </source>
</evidence>
<dbReference type="Proteomes" id="UP000095287">
    <property type="component" value="Unplaced"/>
</dbReference>
<dbReference type="SMART" id="SM00315">
    <property type="entry name" value="RGS"/>
    <property type="match status" value="2"/>
</dbReference>
<dbReference type="PROSITE" id="PS50132">
    <property type="entry name" value="RGS"/>
    <property type="match status" value="2"/>
</dbReference>
<proteinExistence type="predicted"/>
<feature type="region of interest" description="Disordered" evidence="1">
    <location>
        <begin position="17"/>
        <end position="84"/>
    </location>
</feature>
<dbReference type="Pfam" id="PF00615">
    <property type="entry name" value="RGS"/>
    <property type="match status" value="2"/>
</dbReference>
<dbReference type="InterPro" id="IPR044926">
    <property type="entry name" value="RGS_subdomain_2"/>
</dbReference>
<evidence type="ECO:0000256" key="1">
    <source>
        <dbReference type="SAM" id="MobiDB-lite"/>
    </source>
</evidence>
<dbReference type="PANTHER" id="PTHR10845">
    <property type="entry name" value="REGULATOR OF G PROTEIN SIGNALING"/>
    <property type="match status" value="1"/>
</dbReference>
<reference evidence="4" key="1">
    <citation type="submission" date="2016-11" db="UniProtKB">
        <authorList>
            <consortium name="WormBaseParasite"/>
        </authorList>
    </citation>
    <scope>IDENTIFICATION</scope>
</reference>
<organism evidence="3 4">
    <name type="scientific">Steinernema glaseri</name>
    <dbReference type="NCBI Taxonomy" id="37863"/>
    <lineage>
        <taxon>Eukaryota</taxon>
        <taxon>Metazoa</taxon>
        <taxon>Ecdysozoa</taxon>
        <taxon>Nematoda</taxon>
        <taxon>Chromadorea</taxon>
        <taxon>Rhabditida</taxon>
        <taxon>Tylenchina</taxon>
        <taxon>Panagrolaimomorpha</taxon>
        <taxon>Strongyloidoidea</taxon>
        <taxon>Steinernematidae</taxon>
        <taxon>Steinernema</taxon>
    </lineage>
</organism>
<dbReference type="WBParaSite" id="L893_g16089.t1">
    <property type="protein sequence ID" value="L893_g16089.t1"/>
    <property type="gene ID" value="L893_g16089"/>
</dbReference>
<dbReference type="Gene3D" id="1.10.167.10">
    <property type="entry name" value="Regulator of G-protein Signalling 4, domain 2"/>
    <property type="match status" value="2"/>
</dbReference>
<dbReference type="PRINTS" id="PR01301">
    <property type="entry name" value="RGSPROTEIN"/>
</dbReference>
<name>A0A1I7YG78_9BILA</name>
<evidence type="ECO:0000313" key="4">
    <source>
        <dbReference type="WBParaSite" id="L893_g16089.t1"/>
    </source>
</evidence>
<dbReference type="InterPro" id="IPR016137">
    <property type="entry name" value="RGS"/>
</dbReference>
<sequence length="356" mass="41202">MWRNYCKGGVEVESAPTKVATEDLRPNEQEPEKIAEVADQSDSVVSGEKESVAALKPSKKKRGPMKPAMQPNMFEKSSCVDRPAPELPSTEGIEYPRAAAWSSSTVTELLTDPKGRQLFHCFLHEALAEENLLFVDSVDKYRKMTDPEEKSKFVKDFLGQTSPGINISSVAMKAIQKQADNPNPDKSCFDQGAKEVYKLLENDQFPRFRRSDIYLKFLEALLPRMYAERWETNFQALLGNQIGRHYFRRFLREIHAEENLKFWEAVVEFHAQPDRSVAMQNMARSIFQEYFTEGTSNEIFLPYGMREMISRRVKNKEVDMTLFDGATKHIEEILKNDPYVRFLQSKEYRDLLDRLK</sequence>
<dbReference type="AlphaFoldDB" id="A0A1I7YG78"/>
<accession>A0A1I7YG78</accession>
<dbReference type="SUPFAM" id="SSF48097">
    <property type="entry name" value="Regulator of G-protein signaling, RGS"/>
    <property type="match status" value="2"/>
</dbReference>
<feature type="compositionally biased region" description="Basic and acidic residues" evidence="1">
    <location>
        <begin position="20"/>
        <end position="36"/>
    </location>
</feature>